<dbReference type="SMART" id="SM00347">
    <property type="entry name" value="HTH_MARR"/>
    <property type="match status" value="1"/>
</dbReference>
<keyword evidence="3" id="KW-1185">Reference proteome</keyword>
<dbReference type="InterPro" id="IPR036388">
    <property type="entry name" value="WH-like_DNA-bd_sf"/>
</dbReference>
<feature type="domain" description="HTH marR-type" evidence="1">
    <location>
        <begin position="1"/>
        <end position="147"/>
    </location>
</feature>
<comment type="caution">
    <text evidence="2">The sequence shown here is derived from an EMBL/GenBank/DDBJ whole genome shotgun (WGS) entry which is preliminary data.</text>
</comment>
<sequence>MTETRWLDERESAAWRGYLAMYTQLAARLHREMQADSGLSLTDFEVLVRLTDQDEPRLRVGELAQALQWEKSRLSHHLARMQRRGLVVRQECPEDARGAFIALTGKGRTAIEQAAPAHVETVRDLVFDQLTEDQVDALAAIADCVLDRLNETE</sequence>
<dbReference type="Proteomes" id="UP001500979">
    <property type="component" value="Unassembled WGS sequence"/>
</dbReference>
<dbReference type="PRINTS" id="PR00598">
    <property type="entry name" value="HTHMARR"/>
</dbReference>
<dbReference type="EMBL" id="BAAAUX010000014">
    <property type="protein sequence ID" value="GAA2797199.1"/>
    <property type="molecule type" value="Genomic_DNA"/>
</dbReference>
<reference evidence="2 3" key="1">
    <citation type="journal article" date="2019" name="Int. J. Syst. Evol. Microbiol.">
        <title>The Global Catalogue of Microorganisms (GCM) 10K type strain sequencing project: providing services to taxonomists for standard genome sequencing and annotation.</title>
        <authorList>
            <consortium name="The Broad Institute Genomics Platform"/>
            <consortium name="The Broad Institute Genome Sequencing Center for Infectious Disease"/>
            <person name="Wu L."/>
            <person name="Ma J."/>
        </authorList>
    </citation>
    <scope>NUCLEOTIDE SEQUENCE [LARGE SCALE GENOMIC DNA]</scope>
    <source>
        <strain evidence="2 3">JCM 9383</strain>
    </source>
</reference>
<organism evidence="2 3">
    <name type="scientific">Saccharopolyspora taberi</name>
    <dbReference type="NCBI Taxonomy" id="60895"/>
    <lineage>
        <taxon>Bacteria</taxon>
        <taxon>Bacillati</taxon>
        <taxon>Actinomycetota</taxon>
        <taxon>Actinomycetes</taxon>
        <taxon>Pseudonocardiales</taxon>
        <taxon>Pseudonocardiaceae</taxon>
        <taxon>Saccharopolyspora</taxon>
    </lineage>
</organism>
<evidence type="ECO:0000259" key="1">
    <source>
        <dbReference type="PROSITE" id="PS50995"/>
    </source>
</evidence>
<dbReference type="InterPro" id="IPR036390">
    <property type="entry name" value="WH_DNA-bd_sf"/>
</dbReference>
<protein>
    <submittedName>
        <fullName evidence="2">MarR family transcriptional regulator</fullName>
    </submittedName>
</protein>
<name>A0ABN3VEI3_9PSEU</name>
<proteinExistence type="predicted"/>
<dbReference type="Gene3D" id="1.10.10.10">
    <property type="entry name" value="Winged helix-like DNA-binding domain superfamily/Winged helix DNA-binding domain"/>
    <property type="match status" value="1"/>
</dbReference>
<accession>A0ABN3VEI3</accession>
<dbReference type="PROSITE" id="PS50995">
    <property type="entry name" value="HTH_MARR_2"/>
    <property type="match status" value="1"/>
</dbReference>
<dbReference type="InterPro" id="IPR039422">
    <property type="entry name" value="MarR/SlyA-like"/>
</dbReference>
<evidence type="ECO:0000313" key="2">
    <source>
        <dbReference type="EMBL" id="GAA2797199.1"/>
    </source>
</evidence>
<evidence type="ECO:0000313" key="3">
    <source>
        <dbReference type="Proteomes" id="UP001500979"/>
    </source>
</evidence>
<gene>
    <name evidence="2" type="ORF">GCM10010470_35470</name>
</gene>
<dbReference type="Pfam" id="PF12802">
    <property type="entry name" value="MarR_2"/>
    <property type="match status" value="1"/>
</dbReference>
<dbReference type="InterPro" id="IPR000835">
    <property type="entry name" value="HTH_MarR-typ"/>
</dbReference>
<dbReference type="PANTHER" id="PTHR33164">
    <property type="entry name" value="TRANSCRIPTIONAL REGULATOR, MARR FAMILY"/>
    <property type="match status" value="1"/>
</dbReference>
<dbReference type="PANTHER" id="PTHR33164:SF99">
    <property type="entry name" value="MARR FAMILY REGULATORY PROTEIN"/>
    <property type="match status" value="1"/>
</dbReference>
<dbReference type="SUPFAM" id="SSF46785">
    <property type="entry name" value="Winged helix' DNA-binding domain"/>
    <property type="match status" value="1"/>
</dbReference>